<evidence type="ECO:0000313" key="1">
    <source>
        <dbReference type="EMBL" id="MBC5863584.1"/>
    </source>
</evidence>
<proteinExistence type="predicted"/>
<dbReference type="RefSeq" id="WP_166136475.1">
    <property type="nucleotide sequence ID" value="NZ_JAAOBY010000005.1"/>
</dbReference>
<evidence type="ECO:0000313" key="2">
    <source>
        <dbReference type="Proteomes" id="UP000621670"/>
    </source>
</evidence>
<gene>
    <name evidence="1" type="ORF">H8R26_09125</name>
</gene>
<comment type="caution">
    <text evidence="1">The sequence shown here is derived from an EMBL/GenBank/DDBJ whole genome shotgun (WGS) entry which is preliminary data.</text>
</comment>
<protein>
    <submittedName>
        <fullName evidence="1">Uncharacterized protein</fullName>
    </submittedName>
</protein>
<keyword evidence="2" id="KW-1185">Reference proteome</keyword>
<accession>A0ABR7JGH6</accession>
<reference evidence="1 2" key="1">
    <citation type="submission" date="2020-08" db="EMBL/GenBank/DDBJ databases">
        <title>Description of novel Flavobacterium F-400 isolate.</title>
        <authorList>
            <person name="Saticioglu I."/>
            <person name="Duman M."/>
            <person name="Altun S."/>
        </authorList>
    </citation>
    <scope>NUCLEOTIDE SEQUENCE [LARGE SCALE GENOMIC DNA]</scope>
    <source>
        <strain evidence="1 2">F-400</strain>
    </source>
</reference>
<sequence length="100" mass="11789">MKKQFQFKLIEGKFEPLEAGKVLYSLINTKVNYHSLEKYGSEFRFNRDFQHSKRRQETLIEASDYIRILIKEAEEKDLELLINGIIQIEVRPKAKTDGAI</sequence>
<dbReference type="EMBL" id="JACRUM010000004">
    <property type="protein sequence ID" value="MBC5863584.1"/>
    <property type="molecule type" value="Genomic_DNA"/>
</dbReference>
<organism evidence="1 2">
    <name type="scientific">Flavobacterium turcicum</name>
    <dbReference type="NCBI Taxonomy" id="2764718"/>
    <lineage>
        <taxon>Bacteria</taxon>
        <taxon>Pseudomonadati</taxon>
        <taxon>Bacteroidota</taxon>
        <taxon>Flavobacteriia</taxon>
        <taxon>Flavobacteriales</taxon>
        <taxon>Flavobacteriaceae</taxon>
        <taxon>Flavobacterium</taxon>
    </lineage>
</organism>
<dbReference type="Proteomes" id="UP000621670">
    <property type="component" value="Unassembled WGS sequence"/>
</dbReference>
<name>A0ABR7JGH6_9FLAO</name>